<keyword evidence="2" id="KW-1185">Reference proteome</keyword>
<protein>
    <submittedName>
        <fullName evidence="1">Uncharacterized protein</fullName>
    </submittedName>
</protein>
<dbReference type="EMBL" id="JBBBZM010001031">
    <property type="protein sequence ID" value="KAL0630172.1"/>
    <property type="molecule type" value="Genomic_DNA"/>
</dbReference>
<dbReference type="Proteomes" id="UP001447188">
    <property type="component" value="Unassembled WGS sequence"/>
</dbReference>
<proteinExistence type="predicted"/>
<feature type="non-terminal residue" evidence="1">
    <location>
        <position position="1"/>
    </location>
</feature>
<reference evidence="1 2" key="1">
    <citation type="submission" date="2024-02" db="EMBL/GenBank/DDBJ databases">
        <title>Discinaceae phylogenomics.</title>
        <authorList>
            <person name="Dirks A.C."/>
            <person name="James T.Y."/>
        </authorList>
    </citation>
    <scope>NUCLEOTIDE SEQUENCE [LARGE SCALE GENOMIC DNA]</scope>
    <source>
        <strain evidence="1 2">ACD0624</strain>
    </source>
</reference>
<evidence type="ECO:0000313" key="1">
    <source>
        <dbReference type="EMBL" id="KAL0630172.1"/>
    </source>
</evidence>
<comment type="caution">
    <text evidence="1">The sequence shown here is derived from an EMBL/GenBank/DDBJ whole genome shotgun (WGS) entry which is preliminary data.</text>
</comment>
<evidence type="ECO:0000313" key="2">
    <source>
        <dbReference type="Proteomes" id="UP001447188"/>
    </source>
</evidence>
<sequence length="194" mass="21794">REAKAYGKSHGISLALALEHIARECGFAHYHEMVAVSKTNPNDQRLMLRAVGLANFNEILFEDPLWGDLDFLVEDALSGPIAETNATGFIVENLEVSSADYDESTGVATLEVQFEYNGEQDQERVWHGAGFHLEGQIQLIFRGEWSLVNDDALLITAFKTDQDMDHEAELDDLYEQFLASQKNDDKPTDDPFQV</sequence>
<accession>A0ABR3G2K0</accession>
<organism evidence="1 2">
    <name type="scientific">Discina gigas</name>
    <dbReference type="NCBI Taxonomy" id="1032678"/>
    <lineage>
        <taxon>Eukaryota</taxon>
        <taxon>Fungi</taxon>
        <taxon>Dikarya</taxon>
        <taxon>Ascomycota</taxon>
        <taxon>Pezizomycotina</taxon>
        <taxon>Pezizomycetes</taxon>
        <taxon>Pezizales</taxon>
        <taxon>Discinaceae</taxon>
        <taxon>Discina</taxon>
    </lineage>
</organism>
<name>A0ABR3G2K0_9PEZI</name>
<gene>
    <name evidence="1" type="ORF">Q9L58_010982</name>
</gene>